<evidence type="ECO:0000256" key="1">
    <source>
        <dbReference type="SAM" id="MobiDB-lite"/>
    </source>
</evidence>
<protein>
    <submittedName>
        <fullName evidence="2">Uncharacterized protein</fullName>
    </submittedName>
</protein>
<organism evidence="2 3">
    <name type="scientific">Amycolatopsis rifamycinica</name>
    <dbReference type="NCBI Taxonomy" id="287986"/>
    <lineage>
        <taxon>Bacteria</taxon>
        <taxon>Bacillati</taxon>
        <taxon>Actinomycetota</taxon>
        <taxon>Actinomycetes</taxon>
        <taxon>Pseudonocardiales</taxon>
        <taxon>Pseudonocardiaceae</taxon>
        <taxon>Amycolatopsis</taxon>
    </lineage>
</organism>
<dbReference type="AlphaFoldDB" id="A0A066U490"/>
<comment type="caution">
    <text evidence="2">The sequence shown here is derived from an EMBL/GenBank/DDBJ whole genome shotgun (WGS) entry which is preliminary data.</text>
</comment>
<name>A0A066U490_9PSEU</name>
<dbReference type="STRING" id="287986.DV20_27430"/>
<keyword evidence="3" id="KW-1185">Reference proteome</keyword>
<sequence length="90" mass="9886">MRTAAVLGKRVGQLASQLVRAYELLTDVLQSTIDQVDAIASREGVNSSLAMGFDDLDEVMNGLRRDVPHRDRRSSAPRPRFALSTCGQVE</sequence>
<proteinExistence type="predicted"/>
<accession>A0A066U490</accession>
<evidence type="ECO:0000313" key="2">
    <source>
        <dbReference type="EMBL" id="KDN18944.1"/>
    </source>
</evidence>
<evidence type="ECO:0000313" key="3">
    <source>
        <dbReference type="Proteomes" id="UP000027345"/>
    </source>
</evidence>
<reference evidence="2 3" key="1">
    <citation type="submission" date="2014-05" db="EMBL/GenBank/DDBJ databases">
        <title>Draft genome sequence of Amycolatopsis rifamycinica DSM 46095.</title>
        <authorList>
            <person name="Lal R."/>
            <person name="Saxena A."/>
            <person name="Kumari R."/>
            <person name="Mukherjee U."/>
            <person name="Singh P."/>
            <person name="Sangwan N."/>
            <person name="Mahato N.K."/>
        </authorList>
    </citation>
    <scope>NUCLEOTIDE SEQUENCE [LARGE SCALE GENOMIC DNA]</scope>
    <source>
        <strain evidence="2 3">DSM 46095</strain>
    </source>
</reference>
<feature type="region of interest" description="Disordered" evidence="1">
    <location>
        <begin position="66"/>
        <end position="90"/>
    </location>
</feature>
<dbReference type="EMBL" id="JMQI01000058">
    <property type="protein sequence ID" value="KDN18944.1"/>
    <property type="molecule type" value="Genomic_DNA"/>
</dbReference>
<dbReference type="Proteomes" id="UP000027345">
    <property type="component" value="Unassembled WGS sequence"/>
</dbReference>
<gene>
    <name evidence="2" type="ORF">DV20_27430</name>
</gene>